<protein>
    <submittedName>
        <fullName evidence="2">Uncharacterized protein</fullName>
    </submittedName>
</protein>
<feature type="region of interest" description="Disordered" evidence="1">
    <location>
        <begin position="1"/>
        <end position="30"/>
    </location>
</feature>
<reference evidence="2" key="1">
    <citation type="submission" date="2020-05" db="EMBL/GenBank/DDBJ databases">
        <title>WGS assembly of Panicum virgatum.</title>
        <authorList>
            <person name="Lovell J.T."/>
            <person name="Jenkins J."/>
            <person name="Shu S."/>
            <person name="Juenger T.E."/>
            <person name="Schmutz J."/>
        </authorList>
    </citation>
    <scope>NUCLEOTIDE SEQUENCE</scope>
    <source>
        <strain evidence="2">AP13</strain>
    </source>
</reference>
<evidence type="ECO:0000313" key="3">
    <source>
        <dbReference type="Proteomes" id="UP000823388"/>
    </source>
</evidence>
<evidence type="ECO:0000313" key="2">
    <source>
        <dbReference type="EMBL" id="KAG2581519.1"/>
    </source>
</evidence>
<evidence type="ECO:0000256" key="1">
    <source>
        <dbReference type="SAM" id="MobiDB-lite"/>
    </source>
</evidence>
<organism evidence="2 3">
    <name type="scientific">Panicum virgatum</name>
    <name type="common">Blackwell switchgrass</name>
    <dbReference type="NCBI Taxonomy" id="38727"/>
    <lineage>
        <taxon>Eukaryota</taxon>
        <taxon>Viridiplantae</taxon>
        <taxon>Streptophyta</taxon>
        <taxon>Embryophyta</taxon>
        <taxon>Tracheophyta</taxon>
        <taxon>Spermatophyta</taxon>
        <taxon>Magnoliopsida</taxon>
        <taxon>Liliopsida</taxon>
        <taxon>Poales</taxon>
        <taxon>Poaceae</taxon>
        <taxon>PACMAD clade</taxon>
        <taxon>Panicoideae</taxon>
        <taxon>Panicodae</taxon>
        <taxon>Paniceae</taxon>
        <taxon>Panicinae</taxon>
        <taxon>Panicum</taxon>
        <taxon>Panicum sect. Hiantes</taxon>
    </lineage>
</organism>
<sequence length="100" mass="10417">MSRGTGGGTLGSEGDPLRAIPVASREGATPQGGACTLVTLTQRRCCSSQGGRDWSTRSSGDSELSRCFTFLGVLVPLPHSDIDAIIYVVPCLVGRIVSFC</sequence>
<proteinExistence type="predicted"/>
<dbReference type="Proteomes" id="UP000823388">
    <property type="component" value="Chromosome 6K"/>
</dbReference>
<accession>A0A8T0R9D5</accession>
<keyword evidence="3" id="KW-1185">Reference proteome</keyword>
<name>A0A8T0R9D5_PANVG</name>
<comment type="caution">
    <text evidence="2">The sequence shown here is derived from an EMBL/GenBank/DDBJ whole genome shotgun (WGS) entry which is preliminary data.</text>
</comment>
<dbReference type="AlphaFoldDB" id="A0A8T0R9D5"/>
<gene>
    <name evidence="2" type="ORF">PVAP13_6KG079235</name>
</gene>
<feature type="compositionally biased region" description="Gly residues" evidence="1">
    <location>
        <begin position="1"/>
        <end position="11"/>
    </location>
</feature>
<dbReference type="EMBL" id="CM029047">
    <property type="protein sequence ID" value="KAG2581519.1"/>
    <property type="molecule type" value="Genomic_DNA"/>
</dbReference>